<keyword evidence="1" id="KW-0812">Transmembrane</keyword>
<keyword evidence="1" id="KW-0472">Membrane</keyword>
<name>A0A0M3HTY4_ASCLU</name>
<feature type="transmembrane region" description="Helical" evidence="1">
    <location>
        <begin position="50"/>
        <end position="73"/>
    </location>
</feature>
<reference evidence="3" key="1">
    <citation type="submission" date="2017-02" db="UniProtKB">
        <authorList>
            <consortium name="WormBaseParasite"/>
        </authorList>
    </citation>
    <scope>IDENTIFICATION</scope>
</reference>
<evidence type="ECO:0000313" key="3">
    <source>
        <dbReference type="WBParaSite" id="ALUE_0000618601-mRNA-1"/>
    </source>
</evidence>
<keyword evidence="2" id="KW-1185">Reference proteome</keyword>
<protein>
    <submittedName>
        <fullName evidence="3">Uncharacterized protein</fullName>
    </submittedName>
</protein>
<evidence type="ECO:0000313" key="2">
    <source>
        <dbReference type="Proteomes" id="UP000036681"/>
    </source>
</evidence>
<accession>A0A0M3HTY4</accession>
<dbReference type="Proteomes" id="UP000036681">
    <property type="component" value="Unplaced"/>
</dbReference>
<proteinExistence type="predicted"/>
<dbReference type="WBParaSite" id="ALUE_0000618601-mRNA-1">
    <property type="protein sequence ID" value="ALUE_0000618601-mRNA-1"/>
    <property type="gene ID" value="ALUE_0000618601"/>
</dbReference>
<organism evidence="2 3">
    <name type="scientific">Ascaris lumbricoides</name>
    <name type="common">Giant roundworm</name>
    <dbReference type="NCBI Taxonomy" id="6252"/>
    <lineage>
        <taxon>Eukaryota</taxon>
        <taxon>Metazoa</taxon>
        <taxon>Ecdysozoa</taxon>
        <taxon>Nematoda</taxon>
        <taxon>Chromadorea</taxon>
        <taxon>Rhabditida</taxon>
        <taxon>Spirurina</taxon>
        <taxon>Ascaridomorpha</taxon>
        <taxon>Ascaridoidea</taxon>
        <taxon>Ascarididae</taxon>
        <taxon>Ascaris</taxon>
    </lineage>
</organism>
<sequence length="202" mass="22054">MKLRITFEASSSTQLPYETFFYTANLARPSGSSGMPGIITRPPHINNGVLGIFILSLALTLIVLFLAICYVLLRICNRSNETGKCDRNNRPEDVTTPRIVPHPKRIYELQAEEGCYSRPPSLNGKPFGMSGLNSSASAPDEKAIRCGPKGCPASVNSRHVETGSLNRVKLPKSLPSSACNNKETCEDSTTAIITDRRRLSKS</sequence>
<evidence type="ECO:0000256" key="1">
    <source>
        <dbReference type="SAM" id="Phobius"/>
    </source>
</evidence>
<dbReference type="AlphaFoldDB" id="A0A0M3HTY4"/>
<keyword evidence="1" id="KW-1133">Transmembrane helix</keyword>